<organism evidence="1 2">
    <name type="scientific">Weissella halotolerans DSM 20190</name>
    <dbReference type="NCBI Taxonomy" id="1123500"/>
    <lineage>
        <taxon>Bacteria</taxon>
        <taxon>Bacillati</taxon>
        <taxon>Bacillota</taxon>
        <taxon>Bacilli</taxon>
        <taxon>Lactobacillales</taxon>
        <taxon>Lactobacillaceae</taxon>
        <taxon>Weissella</taxon>
    </lineage>
</organism>
<dbReference type="InParanoid" id="A0A0R2FYG6"/>
<sequence>MNKRQGLAFVTTMVVITGTVAGFTHQRDSRLRQVQQASATIFVHGGNSSRAAEMHMARALLRSGYAHSKIEATVNAKGRVHLKAMSYGRHKIQKPVILVEFEDNDNEHFHQSARWLRNVITASQSVASIKAVNLVGHSMGNMAIEYYLMDYGLSPTSPQVVKQISIGGHYNGVLGIDDQLHQMKIKPNGYPRPTTKRYRDLLKVRPVYETSPIKVLNIWGDLNDGSDSDGVVSNASSQSLAYLVQPMSQYQGLEIKGAAGQHSALHENAQVDQQLVAFLEK</sequence>
<comment type="caution">
    <text evidence="1">The sequence shown here is derived from an EMBL/GenBank/DDBJ whole genome shotgun (WGS) entry which is preliminary data.</text>
</comment>
<keyword evidence="1" id="KW-0378">Hydrolase</keyword>
<dbReference type="eggNOG" id="COG4814">
    <property type="taxonomic scope" value="Bacteria"/>
</dbReference>
<dbReference type="SUPFAM" id="SSF53474">
    <property type="entry name" value="alpha/beta-Hydrolases"/>
    <property type="match status" value="1"/>
</dbReference>
<dbReference type="InterPro" id="IPR010315">
    <property type="entry name" value="DUF915_hydro-like"/>
</dbReference>
<dbReference type="Gene3D" id="3.40.50.1820">
    <property type="entry name" value="alpha/beta hydrolase"/>
    <property type="match status" value="1"/>
</dbReference>
<name>A0A0R2FYG6_9LACO</name>
<dbReference type="AlphaFoldDB" id="A0A0R2FYG6"/>
<dbReference type="OrthoDB" id="503948at2"/>
<dbReference type="InterPro" id="IPR029058">
    <property type="entry name" value="AB_hydrolase_fold"/>
</dbReference>
<keyword evidence="2" id="KW-1185">Reference proteome</keyword>
<gene>
    <name evidence="1" type="ORF">IV68_GL000309</name>
</gene>
<dbReference type="RefSeq" id="WP_022790999.1">
    <property type="nucleotide sequence ID" value="NZ_ATUU01000001.1"/>
</dbReference>
<dbReference type="Pfam" id="PF06028">
    <property type="entry name" value="DUF915"/>
    <property type="match status" value="1"/>
</dbReference>
<protein>
    <submittedName>
        <fullName evidence="1">Cell surface hydrolase</fullName>
    </submittedName>
</protein>
<dbReference type="EMBL" id="JQAX01000001">
    <property type="protein sequence ID" value="KRN33505.1"/>
    <property type="molecule type" value="Genomic_DNA"/>
</dbReference>
<dbReference type="Proteomes" id="UP000051296">
    <property type="component" value="Unassembled WGS sequence"/>
</dbReference>
<evidence type="ECO:0000313" key="2">
    <source>
        <dbReference type="Proteomes" id="UP000051296"/>
    </source>
</evidence>
<reference evidence="1 2" key="1">
    <citation type="journal article" date="2015" name="Genome Announc.">
        <title>Expanding the biotechnology potential of lactobacilli through comparative genomics of 213 strains and associated genera.</title>
        <authorList>
            <person name="Sun Z."/>
            <person name="Harris H.M."/>
            <person name="McCann A."/>
            <person name="Guo C."/>
            <person name="Argimon S."/>
            <person name="Zhang W."/>
            <person name="Yang X."/>
            <person name="Jeffery I.B."/>
            <person name="Cooney J.C."/>
            <person name="Kagawa T.F."/>
            <person name="Liu W."/>
            <person name="Song Y."/>
            <person name="Salvetti E."/>
            <person name="Wrobel A."/>
            <person name="Rasinkangas P."/>
            <person name="Parkhill J."/>
            <person name="Rea M.C."/>
            <person name="O'Sullivan O."/>
            <person name="Ritari J."/>
            <person name="Douillard F.P."/>
            <person name="Paul Ross R."/>
            <person name="Yang R."/>
            <person name="Briner A.E."/>
            <person name="Felis G.E."/>
            <person name="de Vos W.M."/>
            <person name="Barrangou R."/>
            <person name="Klaenhammer T.R."/>
            <person name="Caufield P.W."/>
            <person name="Cui Y."/>
            <person name="Zhang H."/>
            <person name="O'Toole P.W."/>
        </authorList>
    </citation>
    <scope>NUCLEOTIDE SEQUENCE [LARGE SCALE GENOMIC DNA]</scope>
    <source>
        <strain evidence="1 2">DSM 20190</strain>
    </source>
</reference>
<accession>A0A0R2FYG6</accession>
<proteinExistence type="predicted"/>
<dbReference type="PATRIC" id="fig|1123500.6.peg.308"/>
<evidence type="ECO:0000313" key="1">
    <source>
        <dbReference type="EMBL" id="KRN33505.1"/>
    </source>
</evidence>
<dbReference type="GO" id="GO:0016787">
    <property type="term" value="F:hydrolase activity"/>
    <property type="evidence" value="ECO:0007669"/>
    <property type="project" value="UniProtKB-KW"/>
</dbReference>
<dbReference type="STRING" id="1123500.GCA_000420365_00195"/>